<dbReference type="EMBL" id="KI669514">
    <property type="protein sequence ID" value="OCF30920.1"/>
    <property type="molecule type" value="Genomic_DNA"/>
</dbReference>
<evidence type="ECO:0000313" key="3">
    <source>
        <dbReference type="Proteomes" id="UP000092666"/>
    </source>
</evidence>
<organism evidence="2 3">
    <name type="scientific">Kwoniella heveanensis BCC8398</name>
    <dbReference type="NCBI Taxonomy" id="1296120"/>
    <lineage>
        <taxon>Eukaryota</taxon>
        <taxon>Fungi</taxon>
        <taxon>Dikarya</taxon>
        <taxon>Basidiomycota</taxon>
        <taxon>Agaricomycotina</taxon>
        <taxon>Tremellomycetes</taxon>
        <taxon>Tremellales</taxon>
        <taxon>Cryptococcaceae</taxon>
        <taxon>Kwoniella</taxon>
    </lineage>
</organism>
<accession>A0A1B9GIK8</accession>
<gene>
    <name evidence="2" type="ORF">I316_07445</name>
</gene>
<protein>
    <submittedName>
        <fullName evidence="2">Uncharacterized protein</fullName>
    </submittedName>
</protein>
<name>A0A1B9GIK8_9TREE</name>
<reference evidence="3" key="2">
    <citation type="submission" date="2013-12" db="EMBL/GenBank/DDBJ databases">
        <title>Evolution of pathogenesis and genome organization in the Tremellales.</title>
        <authorList>
            <person name="Cuomo C."/>
            <person name="Litvintseva A."/>
            <person name="Heitman J."/>
            <person name="Chen Y."/>
            <person name="Sun S."/>
            <person name="Springer D."/>
            <person name="Dromer F."/>
            <person name="Young S."/>
            <person name="Zeng Q."/>
            <person name="Chapman S."/>
            <person name="Gujja S."/>
            <person name="Saif S."/>
            <person name="Birren B."/>
        </authorList>
    </citation>
    <scope>NUCLEOTIDE SEQUENCE [LARGE SCALE GENOMIC DNA]</scope>
    <source>
        <strain evidence="3">BCC8398</strain>
    </source>
</reference>
<feature type="region of interest" description="Disordered" evidence="1">
    <location>
        <begin position="163"/>
        <end position="182"/>
    </location>
</feature>
<evidence type="ECO:0000313" key="2">
    <source>
        <dbReference type="EMBL" id="OCF30920.1"/>
    </source>
</evidence>
<proteinExistence type="predicted"/>
<dbReference type="Proteomes" id="UP000092666">
    <property type="component" value="Unassembled WGS sequence"/>
</dbReference>
<sequence>MPKRLSGLAKLEALGITPHTMVEWAQSFPDHCPEQPPKPRSSLTIKAHDHKFSVFNGFIEHDYPEGITVNNDQKVTSIEAWIQLGLPFPAPEIICGFLDYYVDSARGKIRQNAGKVKRATVEDFWEGFLSAWNYAAKRDNQCPKELREYGMEYVAELAKTRSLPDNDSGKIREDESVRYQNN</sequence>
<evidence type="ECO:0000256" key="1">
    <source>
        <dbReference type="SAM" id="MobiDB-lite"/>
    </source>
</evidence>
<reference evidence="2 3" key="1">
    <citation type="submission" date="2013-07" db="EMBL/GenBank/DDBJ databases">
        <title>The Genome Sequence of Cryptococcus heveanensis BCC8398.</title>
        <authorList>
            <consortium name="The Broad Institute Genome Sequencing Platform"/>
            <person name="Cuomo C."/>
            <person name="Litvintseva A."/>
            <person name="Chen Y."/>
            <person name="Heitman J."/>
            <person name="Sun S."/>
            <person name="Springer D."/>
            <person name="Dromer F."/>
            <person name="Young S.K."/>
            <person name="Zeng Q."/>
            <person name="Gargeya S."/>
            <person name="Fitzgerald M."/>
            <person name="Abouelleil A."/>
            <person name="Alvarado L."/>
            <person name="Berlin A.M."/>
            <person name="Chapman S.B."/>
            <person name="Dewar J."/>
            <person name="Goldberg J."/>
            <person name="Griggs A."/>
            <person name="Gujja S."/>
            <person name="Hansen M."/>
            <person name="Howarth C."/>
            <person name="Imamovic A."/>
            <person name="Larimer J."/>
            <person name="McCowan C."/>
            <person name="Murphy C."/>
            <person name="Pearson M."/>
            <person name="Priest M."/>
            <person name="Roberts A."/>
            <person name="Saif S."/>
            <person name="Shea T."/>
            <person name="Sykes S."/>
            <person name="Wortman J."/>
            <person name="Nusbaum C."/>
            <person name="Birren B."/>
        </authorList>
    </citation>
    <scope>NUCLEOTIDE SEQUENCE [LARGE SCALE GENOMIC DNA]</scope>
    <source>
        <strain evidence="2 3">BCC8398</strain>
    </source>
</reference>
<dbReference type="AlphaFoldDB" id="A0A1B9GIK8"/>
<keyword evidence="3" id="KW-1185">Reference proteome</keyword>